<keyword evidence="2" id="KW-0648">Protein biosynthesis</keyword>
<dbReference type="CDD" id="cd00487">
    <property type="entry name" value="Pep_deformylase"/>
    <property type="match status" value="1"/>
</dbReference>
<keyword evidence="2" id="KW-0479">Metal-binding</keyword>
<keyword evidence="2" id="KW-0408">Iron</keyword>
<evidence type="ECO:0000313" key="3">
    <source>
        <dbReference type="EMBL" id="PAF55037.1"/>
    </source>
</evidence>
<feature type="active site" evidence="2">
    <location>
        <position position="156"/>
    </location>
</feature>
<dbReference type="PANTHER" id="PTHR10458">
    <property type="entry name" value="PEPTIDE DEFORMYLASE"/>
    <property type="match status" value="1"/>
</dbReference>
<proteinExistence type="inferred from homology"/>
<dbReference type="HAMAP" id="MF_00163">
    <property type="entry name" value="Pep_deformylase"/>
    <property type="match status" value="1"/>
</dbReference>
<dbReference type="EMBL" id="NQMN01000002">
    <property type="protein sequence ID" value="PAF55037.1"/>
    <property type="molecule type" value="Genomic_DNA"/>
</dbReference>
<keyword evidence="2" id="KW-0378">Hydrolase</keyword>
<reference evidence="3" key="1">
    <citation type="submission" date="2017-08" db="EMBL/GenBank/DDBJ databases">
        <authorList>
            <person name="Alvarez-Ponce D."/>
            <person name="Weitzman C.L."/>
            <person name="Tillett R.L."/>
            <person name="Sandmeier F.C."/>
            <person name="Tracy C.R."/>
        </authorList>
    </citation>
    <scope>NUCLEOTIDE SEQUENCE [LARGE SCALE GENOMIC DNA]</scope>
    <source>
        <strain evidence="3">PS6</strain>
    </source>
</reference>
<evidence type="ECO:0000313" key="4">
    <source>
        <dbReference type="Proteomes" id="UP000217033"/>
    </source>
</evidence>
<feature type="binding site" evidence="2">
    <location>
        <position position="159"/>
    </location>
    <ligand>
        <name>Fe cation</name>
        <dbReference type="ChEBI" id="CHEBI:24875"/>
    </ligand>
</feature>
<comment type="cofactor">
    <cofactor evidence="2">
        <name>Fe(2+)</name>
        <dbReference type="ChEBI" id="CHEBI:29033"/>
    </cofactor>
    <text evidence="2">Binds 1 Fe(2+) ion.</text>
</comment>
<dbReference type="Proteomes" id="UP000217033">
    <property type="component" value="Unassembled WGS sequence"/>
</dbReference>
<feature type="binding site" evidence="2">
    <location>
        <position position="155"/>
    </location>
    <ligand>
        <name>Fe cation</name>
        <dbReference type="ChEBI" id="CHEBI:24875"/>
    </ligand>
</feature>
<protein>
    <recommendedName>
        <fullName evidence="2">Peptide deformylase</fullName>
        <shortName evidence="2">PDF</shortName>
        <ecNumber evidence="2">3.5.1.88</ecNumber>
    </recommendedName>
    <alternativeName>
        <fullName evidence="2">Polypeptide deformylase</fullName>
    </alternativeName>
</protein>
<comment type="function">
    <text evidence="2">Removes the formyl group from the N-terminal Met of newly synthesized proteins. Requires at least a dipeptide for an efficient rate of reaction. N-terminal L-methionine is a prerequisite for activity but the enzyme has broad specificity at other positions.</text>
</comment>
<dbReference type="InterPro" id="IPR023635">
    <property type="entry name" value="Peptide_deformylase"/>
</dbReference>
<gene>
    <name evidence="2 3" type="primary">def</name>
    <name evidence="3" type="ORF">CJF60_04915</name>
</gene>
<dbReference type="InterPro" id="IPR036821">
    <property type="entry name" value="Peptide_deformylase_sf"/>
</dbReference>
<dbReference type="EC" id="3.5.1.88" evidence="2"/>
<evidence type="ECO:0000256" key="1">
    <source>
        <dbReference type="ARBA" id="ARBA00010759"/>
    </source>
</evidence>
<dbReference type="PIRSF" id="PIRSF004749">
    <property type="entry name" value="Pep_def"/>
    <property type="match status" value="1"/>
</dbReference>
<organism evidence="3 4">
    <name type="scientific">Mycoplasmopsis agassizii</name>
    <dbReference type="NCBI Taxonomy" id="33922"/>
    <lineage>
        <taxon>Bacteria</taxon>
        <taxon>Bacillati</taxon>
        <taxon>Mycoplasmatota</taxon>
        <taxon>Mycoplasmoidales</taxon>
        <taxon>Metamycoplasmataceae</taxon>
        <taxon>Mycoplasmopsis</taxon>
    </lineage>
</organism>
<comment type="similarity">
    <text evidence="1 2">Belongs to the polypeptide deformylase family.</text>
</comment>
<dbReference type="RefSeq" id="WP_084232235.1">
    <property type="nucleotide sequence ID" value="NZ_FWXE01000005.1"/>
</dbReference>
<dbReference type="SUPFAM" id="SSF56420">
    <property type="entry name" value="Peptide deformylase"/>
    <property type="match status" value="1"/>
</dbReference>
<comment type="caution">
    <text evidence="3">The sequence shown here is derived from an EMBL/GenBank/DDBJ whole genome shotgun (WGS) entry which is preliminary data.</text>
</comment>
<name>A0ABX4H582_9BACT</name>
<feature type="binding site" evidence="2">
    <location>
        <position position="108"/>
    </location>
    <ligand>
        <name>Fe cation</name>
        <dbReference type="ChEBI" id="CHEBI:24875"/>
    </ligand>
</feature>
<evidence type="ECO:0000256" key="2">
    <source>
        <dbReference type="HAMAP-Rule" id="MF_00163"/>
    </source>
</evidence>
<sequence length="183" mass="21234">MKLVNIIELPDKRLRQISKEVTWPLNEANKKLAERMIRHIDNSQTEGTKYRPGVGVAAVQYGILKRMFYVNVPNDSDPKNPYFRDVLINPVVLEKSADLQALHTGEGCLSVNEKHPNQEGLIRRSRKIKVQAYSYFMNGLYDFEVEGYVAIVFQHELDHLEGKLFIDHIDKKRLWNEEGVELL</sequence>
<dbReference type="Pfam" id="PF01327">
    <property type="entry name" value="Pep_deformylase"/>
    <property type="match status" value="1"/>
</dbReference>
<dbReference type="PRINTS" id="PR01576">
    <property type="entry name" value="PDEFORMYLASE"/>
</dbReference>
<comment type="catalytic activity">
    <reaction evidence="2">
        <text>N-terminal N-formyl-L-methionyl-[peptide] + H2O = N-terminal L-methionyl-[peptide] + formate</text>
        <dbReference type="Rhea" id="RHEA:24420"/>
        <dbReference type="Rhea" id="RHEA-COMP:10639"/>
        <dbReference type="Rhea" id="RHEA-COMP:10640"/>
        <dbReference type="ChEBI" id="CHEBI:15377"/>
        <dbReference type="ChEBI" id="CHEBI:15740"/>
        <dbReference type="ChEBI" id="CHEBI:49298"/>
        <dbReference type="ChEBI" id="CHEBI:64731"/>
        <dbReference type="EC" id="3.5.1.88"/>
    </reaction>
</comment>
<dbReference type="Gene3D" id="3.90.45.10">
    <property type="entry name" value="Peptide deformylase"/>
    <property type="match status" value="1"/>
</dbReference>
<dbReference type="PANTHER" id="PTHR10458:SF22">
    <property type="entry name" value="PEPTIDE DEFORMYLASE"/>
    <property type="match status" value="1"/>
</dbReference>
<dbReference type="NCBIfam" id="TIGR00079">
    <property type="entry name" value="pept_deformyl"/>
    <property type="match status" value="1"/>
</dbReference>
<accession>A0ABX4H582</accession>
<keyword evidence="4" id="KW-1185">Reference proteome</keyword>